<dbReference type="AlphaFoldDB" id="A0A084F063"/>
<reference evidence="5 6" key="1">
    <citation type="submission" date="2014-02" db="EMBL/GenBank/DDBJ databases">
        <title>Genome sequence of Ureaplasma diversum strain 246.</title>
        <authorList>
            <person name="Sirand-Pugnet P."/>
            <person name="Breton M."/>
            <person name="Dordet-Frisoni E."/>
            <person name="Baranowski E."/>
            <person name="Barre A."/>
            <person name="Couture C."/>
            <person name="Dupuy V."/>
            <person name="Gaurivaud P."/>
            <person name="Jacob D."/>
            <person name="Lemaitre C."/>
            <person name="Manso-Silvan L."/>
            <person name="Nikolski M."/>
            <person name="Nouvel L.-X."/>
            <person name="Poumarat F."/>
            <person name="Tardy F."/>
            <person name="Thebault P."/>
            <person name="Theil S."/>
            <person name="Citti C."/>
            <person name="Thiaucourt F."/>
            <person name="Blanchard A."/>
        </authorList>
    </citation>
    <scope>NUCLEOTIDE SEQUENCE [LARGE SCALE GENOMIC DNA]</scope>
    <source>
        <strain evidence="5 6">NCTC 246</strain>
    </source>
</reference>
<evidence type="ECO:0000313" key="5">
    <source>
        <dbReference type="EMBL" id="KEZ23605.1"/>
    </source>
</evidence>
<feature type="domain" description="Protein G-related albumin-binding (GA) module" evidence="4">
    <location>
        <begin position="262"/>
        <end position="312"/>
    </location>
</feature>
<feature type="coiled-coil region" evidence="1">
    <location>
        <begin position="309"/>
        <end position="377"/>
    </location>
</feature>
<feature type="compositionally biased region" description="Polar residues" evidence="2">
    <location>
        <begin position="124"/>
        <end position="138"/>
    </location>
</feature>
<feature type="region of interest" description="Disordered" evidence="2">
    <location>
        <begin position="32"/>
        <end position="204"/>
    </location>
</feature>
<keyword evidence="1" id="KW-0175">Coiled coil</keyword>
<keyword evidence="6" id="KW-1185">Reference proteome</keyword>
<evidence type="ECO:0000256" key="2">
    <source>
        <dbReference type="SAM" id="MobiDB-lite"/>
    </source>
</evidence>
<feature type="compositionally biased region" description="Polar residues" evidence="2">
    <location>
        <begin position="47"/>
        <end position="68"/>
    </location>
</feature>
<feature type="compositionally biased region" description="Polar residues" evidence="2">
    <location>
        <begin position="179"/>
        <end position="189"/>
    </location>
</feature>
<keyword evidence="3" id="KW-0732">Signal</keyword>
<accession>A0A084F063</accession>
<comment type="caution">
    <text evidence="5">The sequence shown here is derived from an EMBL/GenBank/DDBJ whole genome shotgun (WGS) entry which is preliminary data.</text>
</comment>
<sequence>MSKFKNKKALALSVGAIMAGVSVIGVVAACAPTKAKPAKPTEKKVEQPQNGGTDSSKQGSGSTTNDTKQGSETGGTTNSSGGSDNTTKGTTQPSTPQNPQVTNPGAGSNKDKGSTTESTKPENPDNQGKQNSNGGSTSKNDKEAMQGDNPGAGNGTEAGKQGNPGANAETGKEGKTDAETNGSQNGESTDNAKNKELDAKKKDVKDKIAKLASLSADEIQKFKDEVDAIDDPKDIAKVDDVLKAAEQKAADKKAADKKALEDLETKKNETKDEIGKLISLSSEDIQKFKDEVDAIKNPNEITKVDEVLTRAKEEALKQLKVKKDDAKQEIGKLEHLSAEQIKEYNSKVDAVADPKEANKVDEALNAAKEKNREIQLSKFKVKHLQFENTTTQHQGKEIKVKQLHLYITGEDKFIKEIANVPTATITLKSSTEPKTNLVFKFTTPGVYFDTKDEIEVIKPFALTDEKQYTIDTIEIFDGKKTWLANLEGKKLTFVPKTYNNSLYKFS</sequence>
<evidence type="ECO:0000256" key="3">
    <source>
        <dbReference type="SAM" id="SignalP"/>
    </source>
</evidence>
<dbReference type="Proteomes" id="UP000028537">
    <property type="component" value="Unassembled WGS sequence"/>
</dbReference>
<dbReference type="InterPro" id="IPR002988">
    <property type="entry name" value="GA_module"/>
</dbReference>
<feature type="signal peptide" evidence="3">
    <location>
        <begin position="1"/>
        <end position="28"/>
    </location>
</feature>
<dbReference type="RefSeq" id="WP_038102321.1">
    <property type="nucleotide sequence ID" value="NZ_JFDP01000037.1"/>
</dbReference>
<evidence type="ECO:0000259" key="4">
    <source>
        <dbReference type="Pfam" id="PF01468"/>
    </source>
</evidence>
<feature type="chain" id="PRO_5001774909" description="Protein G-related albumin-binding (GA) module domain-containing protein" evidence="3">
    <location>
        <begin position="29"/>
        <end position="506"/>
    </location>
</feature>
<protein>
    <recommendedName>
        <fullName evidence="4">Protein G-related albumin-binding (GA) module domain-containing protein</fullName>
    </recommendedName>
</protein>
<feature type="domain" description="Protein G-related albumin-binding (GA) module" evidence="4">
    <location>
        <begin position="195"/>
        <end position="230"/>
    </location>
</feature>
<feature type="compositionally biased region" description="Basic and acidic residues" evidence="2">
    <location>
        <begin position="109"/>
        <end position="123"/>
    </location>
</feature>
<name>A0A084F063_9BACT</name>
<feature type="domain" description="Protein G-related albumin-binding (GA) module" evidence="4">
    <location>
        <begin position="318"/>
        <end position="371"/>
    </location>
</feature>
<dbReference type="Pfam" id="PF01468">
    <property type="entry name" value="GA"/>
    <property type="match status" value="3"/>
</dbReference>
<feature type="compositionally biased region" description="Basic and acidic residues" evidence="2">
    <location>
        <begin position="190"/>
        <end position="204"/>
    </location>
</feature>
<feature type="compositionally biased region" description="Low complexity" evidence="2">
    <location>
        <begin position="70"/>
        <end position="91"/>
    </location>
</feature>
<organism evidence="5 6">
    <name type="scientific">Ureaplasma diversum NCTC 246</name>
    <dbReference type="NCBI Taxonomy" id="1188241"/>
    <lineage>
        <taxon>Bacteria</taxon>
        <taxon>Bacillati</taxon>
        <taxon>Mycoplasmatota</taxon>
        <taxon>Mycoplasmoidales</taxon>
        <taxon>Mycoplasmoidaceae</taxon>
        <taxon>Ureaplasma</taxon>
    </lineage>
</organism>
<evidence type="ECO:0000313" key="6">
    <source>
        <dbReference type="Proteomes" id="UP000028537"/>
    </source>
</evidence>
<feature type="compositionally biased region" description="Polar residues" evidence="2">
    <location>
        <begin position="92"/>
        <end position="106"/>
    </location>
</feature>
<proteinExistence type="predicted"/>
<dbReference type="PROSITE" id="PS51257">
    <property type="entry name" value="PROKAR_LIPOPROTEIN"/>
    <property type="match status" value="1"/>
</dbReference>
<dbReference type="EMBL" id="JFDP01000037">
    <property type="protein sequence ID" value="KEZ23605.1"/>
    <property type="molecule type" value="Genomic_DNA"/>
</dbReference>
<gene>
    <name evidence="5" type="ORF">UDIV_2550</name>
</gene>
<evidence type="ECO:0000256" key="1">
    <source>
        <dbReference type="SAM" id="Coils"/>
    </source>
</evidence>